<feature type="compositionally biased region" description="Basic and acidic residues" evidence="1">
    <location>
        <begin position="23"/>
        <end position="34"/>
    </location>
</feature>
<protein>
    <submittedName>
        <fullName evidence="3">DUF3105 domain-containing protein</fullName>
    </submittedName>
</protein>
<dbReference type="InterPro" id="IPR021454">
    <property type="entry name" value="DUF3105"/>
</dbReference>
<evidence type="ECO:0000313" key="4">
    <source>
        <dbReference type="Proteomes" id="UP001165378"/>
    </source>
</evidence>
<feature type="region of interest" description="Disordered" evidence="1">
    <location>
        <begin position="1"/>
        <end position="36"/>
    </location>
</feature>
<evidence type="ECO:0000313" key="3">
    <source>
        <dbReference type="EMBL" id="MCF2529008.1"/>
    </source>
</evidence>
<dbReference type="Pfam" id="PF11303">
    <property type="entry name" value="DUF3105"/>
    <property type="match status" value="1"/>
</dbReference>
<reference evidence="3" key="1">
    <citation type="submission" date="2022-01" db="EMBL/GenBank/DDBJ databases">
        <title>Genome-Based Taxonomic Classification of the Phylum Actinobacteria.</title>
        <authorList>
            <person name="Gao Y."/>
        </authorList>
    </citation>
    <scope>NUCLEOTIDE SEQUENCE</scope>
    <source>
        <strain evidence="3">KLBMP 8922</strain>
    </source>
</reference>
<comment type="caution">
    <text evidence="3">The sequence shown here is derived from an EMBL/GenBank/DDBJ whole genome shotgun (WGS) entry which is preliminary data.</text>
</comment>
<keyword evidence="2" id="KW-1133">Transmembrane helix</keyword>
<name>A0AA41Q035_9ACTN</name>
<dbReference type="AlphaFoldDB" id="A0AA41Q035"/>
<feature type="transmembrane region" description="Helical" evidence="2">
    <location>
        <begin position="40"/>
        <end position="62"/>
    </location>
</feature>
<dbReference type="Proteomes" id="UP001165378">
    <property type="component" value="Unassembled WGS sequence"/>
</dbReference>
<keyword evidence="4" id="KW-1185">Reference proteome</keyword>
<dbReference type="RefSeq" id="WP_235053174.1">
    <property type="nucleotide sequence ID" value="NZ_JAKFHA010000009.1"/>
</dbReference>
<evidence type="ECO:0000256" key="2">
    <source>
        <dbReference type="SAM" id="Phobius"/>
    </source>
</evidence>
<organism evidence="3 4">
    <name type="scientific">Yinghuangia soli</name>
    <dbReference type="NCBI Taxonomy" id="2908204"/>
    <lineage>
        <taxon>Bacteria</taxon>
        <taxon>Bacillati</taxon>
        <taxon>Actinomycetota</taxon>
        <taxon>Actinomycetes</taxon>
        <taxon>Kitasatosporales</taxon>
        <taxon>Streptomycetaceae</taxon>
        <taxon>Yinghuangia</taxon>
    </lineage>
</organism>
<sequence>MGPQSGTSKKQTKNAKMAAARQRVAEQREREAKAARRRSIIIGSTAALVAGGVIAGLAAVVLTEDDKGGSSGGSIVANVKPAGSNGGSPIQGVTAWVAEQGHEPNKSITYEQVPPVGGEHHPTWLNCGIYSKPVPQKNAVHSLEHGAVWITYSPTLPADQLEKLKAFAKQDYMLLSPHEGMSSPITLSSWALQLKVDNADDPRIKTYIDTYRNNKDTTPEYGASCSGGTGKPE</sequence>
<keyword evidence="2" id="KW-0812">Transmembrane</keyword>
<gene>
    <name evidence="3" type="ORF">LZ495_17560</name>
</gene>
<proteinExistence type="predicted"/>
<evidence type="ECO:0000256" key="1">
    <source>
        <dbReference type="SAM" id="MobiDB-lite"/>
    </source>
</evidence>
<dbReference type="EMBL" id="JAKFHA010000009">
    <property type="protein sequence ID" value="MCF2529008.1"/>
    <property type="molecule type" value="Genomic_DNA"/>
</dbReference>
<accession>A0AA41Q035</accession>
<keyword evidence="2" id="KW-0472">Membrane</keyword>